<dbReference type="SMART" id="SM00398">
    <property type="entry name" value="HMG"/>
    <property type="match status" value="1"/>
</dbReference>
<dbReference type="InterPro" id="IPR009071">
    <property type="entry name" value="HMG_box_dom"/>
</dbReference>
<evidence type="ECO:0000313" key="9">
    <source>
        <dbReference type="Proteomes" id="UP001142055"/>
    </source>
</evidence>
<feature type="compositionally biased region" description="Low complexity" evidence="6">
    <location>
        <begin position="342"/>
        <end position="364"/>
    </location>
</feature>
<feature type="compositionally biased region" description="Basic residues" evidence="6">
    <location>
        <begin position="489"/>
        <end position="502"/>
    </location>
</feature>
<evidence type="ECO:0000313" key="8">
    <source>
        <dbReference type="EMBL" id="KAJ6222485.1"/>
    </source>
</evidence>
<comment type="subcellular location">
    <subcellularLocation>
        <location evidence="1">Nucleus</location>
    </subcellularLocation>
</comment>
<dbReference type="InterPro" id="IPR036910">
    <property type="entry name" value="HMG_box_dom_sf"/>
</dbReference>
<feature type="coiled-coil region" evidence="5">
    <location>
        <begin position="228"/>
        <end position="255"/>
    </location>
</feature>
<dbReference type="InterPro" id="IPR051365">
    <property type="entry name" value="TOX_HMG-box_domain"/>
</dbReference>
<evidence type="ECO:0000256" key="6">
    <source>
        <dbReference type="SAM" id="MobiDB-lite"/>
    </source>
</evidence>
<dbReference type="PROSITE" id="PS50118">
    <property type="entry name" value="HMG_BOX_2"/>
    <property type="match status" value="1"/>
</dbReference>
<dbReference type="Gene3D" id="1.10.30.10">
    <property type="entry name" value="High mobility group box domain"/>
    <property type="match status" value="1"/>
</dbReference>
<evidence type="ECO:0000256" key="2">
    <source>
        <dbReference type="ARBA" id="ARBA00023125"/>
    </source>
</evidence>
<feature type="compositionally biased region" description="Polar residues" evidence="6">
    <location>
        <begin position="610"/>
        <end position="619"/>
    </location>
</feature>
<feature type="region of interest" description="Disordered" evidence="6">
    <location>
        <begin position="481"/>
        <end position="517"/>
    </location>
</feature>
<evidence type="ECO:0000259" key="7">
    <source>
        <dbReference type="PROSITE" id="PS50118"/>
    </source>
</evidence>
<organism evidence="8 9">
    <name type="scientific">Blomia tropicalis</name>
    <name type="common">Mite</name>
    <dbReference type="NCBI Taxonomy" id="40697"/>
    <lineage>
        <taxon>Eukaryota</taxon>
        <taxon>Metazoa</taxon>
        <taxon>Ecdysozoa</taxon>
        <taxon>Arthropoda</taxon>
        <taxon>Chelicerata</taxon>
        <taxon>Arachnida</taxon>
        <taxon>Acari</taxon>
        <taxon>Acariformes</taxon>
        <taxon>Sarcoptiformes</taxon>
        <taxon>Astigmata</taxon>
        <taxon>Glycyphagoidea</taxon>
        <taxon>Echimyopodidae</taxon>
        <taxon>Blomia</taxon>
    </lineage>
</organism>
<feature type="region of interest" description="Disordered" evidence="6">
    <location>
        <begin position="555"/>
        <end position="592"/>
    </location>
</feature>
<name>A0A9Q0MF85_BLOTA</name>
<dbReference type="Proteomes" id="UP001142055">
    <property type="component" value="Chromosome 1"/>
</dbReference>
<dbReference type="PANTHER" id="PTHR45781:SF1">
    <property type="entry name" value="HMG BOX DOMAIN-CONTAINING PROTEIN"/>
    <property type="match status" value="1"/>
</dbReference>
<feature type="region of interest" description="Disordered" evidence="6">
    <location>
        <begin position="686"/>
        <end position="719"/>
    </location>
</feature>
<sequence length="830" mass="89649">MNHYQYQTADGGGGTISTIPGTLSQAAVQQQQQQSNVQCNNTGTAVQQFVIGLNGNYHTSNTSHQQQYDPLVQQHGTVDHPITIDDNSSSLQRFHNVASGSNAGGDHQSYTLYSGDSLQLAQPTSMPKPIGQTAAAPTPVATVTIKKPTKSRAKGGGKDSGKPTKPVSAYALFFRDTQPSIKADNPQASFGEISKIVASKWEQLGKGDKDVYKERADVEKRNYLQNVASVKAKEVAEKEQQIAQQNKQTVASQQQLISQNQISSNISVNQQQQQQYLQIKMDPSGQTINSSISVVPTQYVLQSQNSNSGTMTLMVNSSSGAQSNANTNQVSYVNNQHNYIQQPQPSQQQSMFHQVQQPTQQQQQHTGSNITFNPSNNQHNYVQQMDHQVLNHHAEQQEHLVHDPLELGDTTFNFDQGGANFMDLGLELSDFNGDIDTLLNECVSTDGILSSTDDSVFDAAGLVDPTVDYLNDLNVVGTGMNLDDDVEHHHHHHQQQHHHHHHQDPLGTGGIYSTIGVPNAPTTTATLDTIQVDTGGSQNSYSSYINADLGPSRAINQGASSTTSFESSSPSTISSSQTNELKTMGTTDCDGNVQFDQIDRMAVTSKHETPTSTTNNNICSQTPPPPSSSVSALSISSSNLSTTIRNSTNTTTTPMIIKIKLEPPSSTSKIVTASIISSTTCPTTIDRLNNNTNNNNNKYEVSSSFSSSNASTTGTISNNNRNKRQCVRKGCGRLAVDSTQWDGEYCSEDCCVQYCSDIFNNWTSTRDHSTVSNNVSVGSVTSSILSAMMRQESNHNNVMIASASSTTNNSGSSTAASSSMLTQSANFILS</sequence>
<feature type="domain" description="HMG box" evidence="7">
    <location>
        <begin position="163"/>
        <end position="231"/>
    </location>
</feature>
<keyword evidence="3 4" id="KW-0539">Nucleus</keyword>
<dbReference type="EMBL" id="JAPWDV010000001">
    <property type="protein sequence ID" value="KAJ6222485.1"/>
    <property type="molecule type" value="Genomic_DNA"/>
</dbReference>
<keyword evidence="5" id="KW-0175">Coiled coil</keyword>
<protein>
    <recommendedName>
        <fullName evidence="7">HMG box domain-containing protein</fullName>
    </recommendedName>
</protein>
<gene>
    <name evidence="8" type="ORF">RDWZM_001030</name>
</gene>
<keyword evidence="2 4" id="KW-0238">DNA-binding</keyword>
<feature type="region of interest" description="Disordered" evidence="6">
    <location>
        <begin position="147"/>
        <end position="166"/>
    </location>
</feature>
<reference evidence="8" key="1">
    <citation type="submission" date="2022-12" db="EMBL/GenBank/DDBJ databases">
        <title>Genome assemblies of Blomia tropicalis.</title>
        <authorList>
            <person name="Cui Y."/>
        </authorList>
    </citation>
    <scope>NUCLEOTIDE SEQUENCE</scope>
    <source>
        <tissue evidence="8">Adult mites</tissue>
    </source>
</reference>
<dbReference type="Pfam" id="PF00505">
    <property type="entry name" value="HMG_box"/>
    <property type="match status" value="1"/>
</dbReference>
<feature type="region of interest" description="Disordered" evidence="6">
    <location>
        <begin position="342"/>
        <end position="378"/>
    </location>
</feature>
<dbReference type="OMA" id="ERHAGHE"/>
<dbReference type="GO" id="GO:0006357">
    <property type="term" value="P:regulation of transcription by RNA polymerase II"/>
    <property type="evidence" value="ECO:0007669"/>
    <property type="project" value="TreeGrafter"/>
</dbReference>
<keyword evidence="9" id="KW-1185">Reference proteome</keyword>
<feature type="compositionally biased region" description="Polar residues" evidence="6">
    <location>
        <begin position="365"/>
        <end position="378"/>
    </location>
</feature>
<accession>A0A9Q0MF85</accession>
<dbReference type="PANTHER" id="PTHR45781">
    <property type="entry name" value="AGAP000281-PA"/>
    <property type="match status" value="1"/>
</dbReference>
<evidence type="ECO:0000256" key="5">
    <source>
        <dbReference type="SAM" id="Coils"/>
    </source>
</evidence>
<comment type="caution">
    <text evidence="8">The sequence shown here is derived from an EMBL/GenBank/DDBJ whole genome shotgun (WGS) entry which is preliminary data.</text>
</comment>
<dbReference type="AlphaFoldDB" id="A0A9Q0MF85"/>
<dbReference type="SUPFAM" id="SSF47095">
    <property type="entry name" value="HMG-box"/>
    <property type="match status" value="1"/>
</dbReference>
<dbReference type="GO" id="GO:0005634">
    <property type="term" value="C:nucleus"/>
    <property type="evidence" value="ECO:0007669"/>
    <property type="project" value="UniProtKB-SubCell"/>
</dbReference>
<evidence type="ECO:0000256" key="4">
    <source>
        <dbReference type="PROSITE-ProRule" id="PRU00267"/>
    </source>
</evidence>
<dbReference type="GO" id="GO:0031490">
    <property type="term" value="F:chromatin DNA binding"/>
    <property type="evidence" value="ECO:0007669"/>
    <property type="project" value="TreeGrafter"/>
</dbReference>
<feature type="compositionally biased region" description="Low complexity" evidence="6">
    <location>
        <begin position="560"/>
        <end position="578"/>
    </location>
</feature>
<evidence type="ECO:0000256" key="1">
    <source>
        <dbReference type="ARBA" id="ARBA00004123"/>
    </source>
</evidence>
<evidence type="ECO:0000256" key="3">
    <source>
        <dbReference type="ARBA" id="ARBA00023242"/>
    </source>
</evidence>
<feature type="DNA-binding region" description="HMG box" evidence="4">
    <location>
        <begin position="163"/>
        <end position="231"/>
    </location>
</feature>
<feature type="region of interest" description="Disordered" evidence="6">
    <location>
        <begin position="605"/>
        <end position="633"/>
    </location>
</feature>
<feature type="compositionally biased region" description="Low complexity" evidence="6">
    <location>
        <begin position="686"/>
        <end position="711"/>
    </location>
</feature>
<proteinExistence type="predicted"/>